<evidence type="ECO:0000256" key="19">
    <source>
        <dbReference type="HAMAP-Rule" id="MF_00037"/>
    </source>
</evidence>
<evidence type="ECO:0000256" key="1">
    <source>
        <dbReference type="ARBA" id="ARBA00001974"/>
    </source>
</evidence>
<evidence type="ECO:0000259" key="20">
    <source>
        <dbReference type="PROSITE" id="PS51387"/>
    </source>
</evidence>
<evidence type="ECO:0000256" key="17">
    <source>
        <dbReference type="ARBA" id="ARBA00031026"/>
    </source>
</evidence>
<reference evidence="21" key="3">
    <citation type="submission" date="2012-02" db="EMBL/GenBank/DDBJ databases">
        <title>Complete sequence of chromosome 1 of Prevotella dentalis DSM 3688.</title>
        <authorList>
            <consortium name="US DOE Joint Genome Institute (JGI-PGF)"/>
            <person name="Lucas S."/>
            <person name="Copeland A."/>
            <person name="Lapidus A."/>
            <person name="Glavina del Rio T."/>
            <person name="Dalin E."/>
            <person name="Tice H."/>
            <person name="Bruce D."/>
            <person name="Goodwin L."/>
            <person name="Pitluck S."/>
            <person name="Peters L."/>
            <person name="Mikhailova N."/>
            <person name="Chertkov O."/>
            <person name="Kyrpides N."/>
            <person name="Mavromatis K."/>
            <person name="Ivanova N."/>
            <person name="Brettin T."/>
            <person name="Detter J.C."/>
            <person name="Han C."/>
            <person name="Larimer F."/>
            <person name="Land M."/>
            <person name="Hauser L."/>
            <person name="Markowitz V."/>
            <person name="Cheng J.-F."/>
            <person name="Hugenholtz P."/>
            <person name="Woyke T."/>
            <person name="Wu D."/>
            <person name="Gronow S."/>
            <person name="Wellnitz S."/>
            <person name="Brambilla E."/>
            <person name="Klenk H.-P."/>
            <person name="Eisen J.A."/>
        </authorList>
    </citation>
    <scope>NUCLEOTIDE SEQUENCE [LARGE SCALE GENOMIC DNA]</scope>
    <source>
        <strain evidence="21">DSM 3688</strain>
    </source>
</reference>
<dbReference type="EMBL" id="CP003368">
    <property type="protein sequence ID" value="AGB27847.1"/>
    <property type="molecule type" value="Genomic_DNA"/>
</dbReference>
<reference evidence="22 23" key="1">
    <citation type="submission" date="2011-04" db="EMBL/GenBank/DDBJ databases">
        <authorList>
            <person name="Muzny D."/>
            <person name="Qin X."/>
            <person name="Deng J."/>
            <person name="Jiang H."/>
            <person name="Liu Y."/>
            <person name="Qu J."/>
            <person name="Song X.-Z."/>
            <person name="Zhang L."/>
            <person name="Thornton R."/>
            <person name="Coyle M."/>
            <person name="Francisco L."/>
            <person name="Jackson L."/>
            <person name="Javaid M."/>
            <person name="Korchina V."/>
            <person name="Kovar C."/>
            <person name="Mata R."/>
            <person name="Mathew T."/>
            <person name="Ngo R."/>
            <person name="Nguyen L."/>
            <person name="Nguyen N."/>
            <person name="Okwuonu G."/>
            <person name="Ongeri F."/>
            <person name="Pham C."/>
            <person name="Simmons D."/>
            <person name="Wilczek-Boney K."/>
            <person name="Hale W."/>
            <person name="Jakkamsetti A."/>
            <person name="Pham P."/>
            <person name="Ruth R."/>
            <person name="San Lucas F."/>
            <person name="Warren J."/>
            <person name="Zhang J."/>
            <person name="Zhao Z."/>
            <person name="Zhou C."/>
            <person name="Zhu D."/>
            <person name="Lee S."/>
            <person name="Bess C."/>
            <person name="Blankenburg K."/>
            <person name="Forbes L."/>
            <person name="Fu Q."/>
            <person name="Gubbala S."/>
            <person name="Hirani K."/>
            <person name="Jayaseelan J.C."/>
            <person name="Lara F."/>
            <person name="Munidasa M."/>
            <person name="Palculict T."/>
            <person name="Patil S."/>
            <person name="Pu L.-L."/>
            <person name="Saada N."/>
            <person name="Tang L."/>
            <person name="Weissenberger G."/>
            <person name="Zhu Y."/>
            <person name="Hemphill L."/>
            <person name="Shang Y."/>
            <person name="Youmans B."/>
            <person name="Ayvaz T."/>
            <person name="Ross M."/>
            <person name="Santibanez J."/>
            <person name="Aqrawi P."/>
            <person name="Gross S."/>
            <person name="Joshi V."/>
            <person name="Fowler G."/>
            <person name="Nazareth L."/>
            <person name="Reid J."/>
            <person name="Worley K."/>
            <person name="Petrosino J."/>
            <person name="Highlander S."/>
            <person name="Gibbs R."/>
        </authorList>
    </citation>
    <scope>NUCLEOTIDE SEQUENCE [LARGE SCALE GENOMIC DNA]</scope>
    <source>
        <strain evidence="22 23">DSM 3688</strain>
    </source>
</reference>
<protein>
    <recommendedName>
        <fullName evidence="6 19">UDP-N-acetylenolpyruvoylglucosamine reductase</fullName>
        <ecNumber evidence="5 19">1.3.1.98</ecNumber>
    </recommendedName>
    <alternativeName>
        <fullName evidence="17 19">UDP-N-acetylmuramate dehydrogenase</fullName>
    </alternativeName>
</protein>
<dbReference type="NCBIfam" id="NF000755">
    <property type="entry name" value="PRK00046.1"/>
    <property type="match status" value="1"/>
</dbReference>
<evidence type="ECO:0000256" key="18">
    <source>
        <dbReference type="ARBA" id="ARBA00048914"/>
    </source>
</evidence>
<dbReference type="Gene3D" id="3.30.43.10">
    <property type="entry name" value="Uridine Diphospho-n-acetylenolpyruvylglucosamine Reductase, domain 2"/>
    <property type="match status" value="1"/>
</dbReference>
<dbReference type="Gene3D" id="3.30.465.10">
    <property type="match status" value="1"/>
</dbReference>
<dbReference type="GO" id="GO:0071555">
    <property type="term" value="P:cell wall organization"/>
    <property type="evidence" value="ECO:0007669"/>
    <property type="project" value="UniProtKB-KW"/>
</dbReference>
<dbReference type="GO" id="GO:0005829">
    <property type="term" value="C:cytosol"/>
    <property type="evidence" value="ECO:0007669"/>
    <property type="project" value="TreeGrafter"/>
</dbReference>
<reference evidence="24" key="2">
    <citation type="submission" date="2012-02" db="EMBL/GenBank/DDBJ databases">
        <title>Complete sequence of chromosome 1 of Prevotella dentalis DSM 3688.</title>
        <authorList>
            <person name="Lucas S."/>
            <person name="Copeland A."/>
            <person name="Lapidus A."/>
            <person name="Glavina del Rio T."/>
            <person name="Dalin E."/>
            <person name="Tice H."/>
            <person name="Bruce D."/>
            <person name="Goodwin L."/>
            <person name="Pitluck S."/>
            <person name="Peters L."/>
            <person name="Mikhailova N."/>
            <person name="Chertkov O."/>
            <person name="Kyrpides N."/>
            <person name="Mavromatis K."/>
            <person name="Ivanova N."/>
            <person name="Brettin T."/>
            <person name="Detter J.C."/>
            <person name="Han C."/>
            <person name="Larimer F."/>
            <person name="Land M."/>
            <person name="Hauser L."/>
            <person name="Markowitz V."/>
            <person name="Cheng J.-F."/>
            <person name="Hugenholtz P."/>
            <person name="Woyke T."/>
            <person name="Wu D."/>
            <person name="Gronow S."/>
            <person name="Wellnitz S."/>
            <person name="Brambilla E."/>
            <person name="Klenk H.-P."/>
            <person name="Eisen J.A."/>
        </authorList>
    </citation>
    <scope>NUCLEOTIDE SEQUENCE [LARGE SCALE GENOMIC DNA]</scope>
    <source>
        <strain evidence="24">ATCC 49559 / DSM 3688 / JCM 13448 / NCTC 12043 / ES 2772</strain>
    </source>
</reference>
<dbReference type="InterPro" id="IPR016169">
    <property type="entry name" value="FAD-bd_PCMH_sub2"/>
</dbReference>
<evidence type="ECO:0000256" key="11">
    <source>
        <dbReference type="ARBA" id="ARBA00022857"/>
    </source>
</evidence>
<evidence type="ECO:0000256" key="5">
    <source>
        <dbReference type="ARBA" id="ARBA00012518"/>
    </source>
</evidence>
<evidence type="ECO:0000256" key="9">
    <source>
        <dbReference type="ARBA" id="ARBA00022630"/>
    </source>
</evidence>
<dbReference type="InterPro" id="IPR011601">
    <property type="entry name" value="MurB_C"/>
</dbReference>
<dbReference type="GO" id="GO:0051301">
    <property type="term" value="P:cell division"/>
    <property type="evidence" value="ECO:0007669"/>
    <property type="project" value="UniProtKB-KW"/>
</dbReference>
<dbReference type="UniPathway" id="UPA00219"/>
<dbReference type="Proteomes" id="UP000007820">
    <property type="component" value="Unassembled WGS sequence"/>
</dbReference>
<evidence type="ECO:0000256" key="13">
    <source>
        <dbReference type="ARBA" id="ARBA00022984"/>
    </source>
</evidence>
<dbReference type="AlphaFoldDB" id="F9D0B7"/>
<evidence type="ECO:0000256" key="14">
    <source>
        <dbReference type="ARBA" id="ARBA00023002"/>
    </source>
</evidence>
<dbReference type="InterPro" id="IPR006094">
    <property type="entry name" value="Oxid_FAD_bind_N"/>
</dbReference>
<evidence type="ECO:0000256" key="4">
    <source>
        <dbReference type="ARBA" id="ARBA00004752"/>
    </source>
</evidence>
<feature type="active site" description="Proton donor" evidence="19">
    <location>
        <position position="243"/>
    </location>
</feature>
<dbReference type="NCBIfam" id="TIGR00179">
    <property type="entry name" value="murB"/>
    <property type="match status" value="1"/>
</dbReference>
<evidence type="ECO:0000256" key="2">
    <source>
        <dbReference type="ARBA" id="ARBA00003921"/>
    </source>
</evidence>
<evidence type="ECO:0000313" key="24">
    <source>
        <dbReference type="Proteomes" id="UP000010862"/>
    </source>
</evidence>
<dbReference type="PROSITE" id="PS51387">
    <property type="entry name" value="FAD_PCMH"/>
    <property type="match status" value="1"/>
</dbReference>
<evidence type="ECO:0000256" key="16">
    <source>
        <dbReference type="ARBA" id="ARBA00023316"/>
    </source>
</evidence>
<dbReference type="InterPro" id="IPR036318">
    <property type="entry name" value="FAD-bd_PCMH-like_sf"/>
</dbReference>
<comment type="subcellular location">
    <subcellularLocation>
        <location evidence="3 19">Cytoplasm</location>
    </subcellularLocation>
</comment>
<dbReference type="GO" id="GO:0071949">
    <property type="term" value="F:FAD binding"/>
    <property type="evidence" value="ECO:0007669"/>
    <property type="project" value="InterPro"/>
</dbReference>
<keyword evidence="16 19" id="KW-0961">Cell wall biogenesis/degradation</keyword>
<dbReference type="Pfam" id="PF02873">
    <property type="entry name" value="MurB_C"/>
    <property type="match status" value="1"/>
</dbReference>
<proteinExistence type="inferred from homology"/>
<dbReference type="KEGG" id="pdt:Prede_0478"/>
<dbReference type="GO" id="GO:0008360">
    <property type="term" value="P:regulation of cell shape"/>
    <property type="evidence" value="ECO:0007669"/>
    <property type="project" value="UniProtKB-KW"/>
</dbReference>
<dbReference type="Pfam" id="PF01565">
    <property type="entry name" value="FAD_binding_4"/>
    <property type="match status" value="1"/>
</dbReference>
<dbReference type="Gene3D" id="3.90.78.10">
    <property type="entry name" value="UDP-N-acetylenolpyruvoylglucosamine reductase, C-terminal domain"/>
    <property type="match status" value="1"/>
</dbReference>
<dbReference type="PANTHER" id="PTHR21071:SF4">
    <property type="entry name" value="UDP-N-ACETYLENOLPYRUVOYLGLUCOSAMINE REDUCTASE"/>
    <property type="match status" value="1"/>
</dbReference>
<comment type="function">
    <text evidence="2 19">Cell wall formation.</text>
</comment>
<dbReference type="SUPFAM" id="SSF56176">
    <property type="entry name" value="FAD-binding/transporter-associated domain-like"/>
    <property type="match status" value="1"/>
</dbReference>
<evidence type="ECO:0000256" key="3">
    <source>
        <dbReference type="ARBA" id="ARBA00004496"/>
    </source>
</evidence>
<keyword evidence="8 19" id="KW-0132">Cell division</keyword>
<comment type="pathway">
    <text evidence="4 19">Cell wall biogenesis; peptidoglycan biosynthesis.</text>
</comment>
<dbReference type="InterPro" id="IPR016166">
    <property type="entry name" value="FAD-bd_PCMH"/>
</dbReference>
<evidence type="ECO:0000256" key="6">
    <source>
        <dbReference type="ARBA" id="ARBA00015188"/>
    </source>
</evidence>
<organism evidence="22 23">
    <name type="scientific">Prevotella dentalis (strain ATCC 49559 / DSM 3688 / JCM 13448 / NCTC 12043 / ES 2772)</name>
    <name type="common">Mitsuokella dentalis</name>
    <dbReference type="NCBI Taxonomy" id="908937"/>
    <lineage>
        <taxon>Bacteria</taxon>
        <taxon>Pseudomonadati</taxon>
        <taxon>Bacteroidota</taxon>
        <taxon>Bacteroidia</taxon>
        <taxon>Bacteroidales</taxon>
        <taxon>Prevotellaceae</taxon>
        <taxon>Prevotella</taxon>
    </lineage>
</organism>
<dbReference type="PANTHER" id="PTHR21071">
    <property type="entry name" value="UDP-N-ACETYLENOLPYRUVOYLGLUCOSAMINE REDUCTASE"/>
    <property type="match status" value="1"/>
</dbReference>
<evidence type="ECO:0000256" key="7">
    <source>
        <dbReference type="ARBA" id="ARBA00022490"/>
    </source>
</evidence>
<evidence type="ECO:0000256" key="10">
    <source>
        <dbReference type="ARBA" id="ARBA00022827"/>
    </source>
</evidence>
<keyword evidence="11 19" id="KW-0521">NADP</keyword>
<evidence type="ECO:0000256" key="12">
    <source>
        <dbReference type="ARBA" id="ARBA00022960"/>
    </source>
</evidence>
<keyword evidence="14 19" id="KW-0560">Oxidoreductase</keyword>
<dbReference type="InterPro" id="IPR016167">
    <property type="entry name" value="FAD-bd_PCMH_sub1"/>
</dbReference>
<evidence type="ECO:0000313" key="23">
    <source>
        <dbReference type="Proteomes" id="UP000007820"/>
    </source>
</evidence>
<dbReference type="GO" id="GO:0009252">
    <property type="term" value="P:peptidoglycan biosynthetic process"/>
    <property type="evidence" value="ECO:0007669"/>
    <property type="project" value="UniProtKB-UniRule"/>
</dbReference>
<comment type="cofactor">
    <cofactor evidence="1 19">
        <name>FAD</name>
        <dbReference type="ChEBI" id="CHEBI:57692"/>
    </cofactor>
</comment>
<dbReference type="PATRIC" id="fig|908937.9.peg.496"/>
<comment type="catalytic activity">
    <reaction evidence="18 19">
        <text>UDP-N-acetyl-alpha-D-muramate + NADP(+) = UDP-N-acetyl-3-O-(1-carboxyvinyl)-alpha-D-glucosamine + NADPH + H(+)</text>
        <dbReference type="Rhea" id="RHEA:12248"/>
        <dbReference type="ChEBI" id="CHEBI:15378"/>
        <dbReference type="ChEBI" id="CHEBI:57783"/>
        <dbReference type="ChEBI" id="CHEBI:58349"/>
        <dbReference type="ChEBI" id="CHEBI:68483"/>
        <dbReference type="ChEBI" id="CHEBI:70757"/>
        <dbReference type="EC" id="1.3.1.98"/>
    </reaction>
</comment>
<comment type="similarity">
    <text evidence="19">Belongs to the MurB family.</text>
</comment>
<keyword evidence="7 19" id="KW-0963">Cytoplasm</keyword>
<keyword evidence="13 19" id="KW-0573">Peptidoglycan synthesis</keyword>
<dbReference type="STRING" id="908937.Prede_0478"/>
<feature type="active site" evidence="19">
    <location>
        <position position="343"/>
    </location>
</feature>
<dbReference type="HOGENOM" id="CLU_035304_0_0_10"/>
<keyword evidence="24" id="KW-1185">Reference proteome</keyword>
<sequence length="347" mass="38333">MKTYKNYSLLRHNTFGIDQHCDMLAVYASVDDAVAVARSWAATRGPLLILGGGSNLLLTQDFRGLVATPEKRFDVEQQTVPNDGGKTRLRCWAGTCFDEVVAYAVARGLCGMENLSLIPGECGASAVQNIGAYGVEAKDIIIEVEAVELETGRVVTLAPADCDYGYRMSRFKREWRDKFLITHVTYELSRTFVPHLDYGNIRAMLESARVDAGNLTVGQLRETIIGIRRAKLPDPEELGNAGSFFMNPMVDEPTFRRLQAEFPGLHYFEVPGPEGRLGYKIPAGWMIEQCGWKGKSLGRAGVYDKQALVLVNRGGATGAEVVALMEAIQQDVERKFGLHIQPEVNIK</sequence>
<dbReference type="eggNOG" id="COG0812">
    <property type="taxonomic scope" value="Bacteria"/>
</dbReference>
<name>F9D0B7_PREDD</name>
<feature type="domain" description="FAD-binding PCMH-type" evidence="20">
    <location>
        <begin position="17"/>
        <end position="191"/>
    </location>
</feature>
<accession>F9D0B7</accession>
<dbReference type="HAMAP" id="MF_00037">
    <property type="entry name" value="MurB"/>
    <property type="match status" value="1"/>
</dbReference>
<gene>
    <name evidence="19 22" type="primary">murB</name>
    <name evidence="21" type="ordered locus">Prede_0478</name>
    <name evidence="22" type="ORF">HMPREF9136_0295</name>
</gene>
<keyword evidence="10 19" id="KW-0274">FAD</keyword>
<dbReference type="EC" id="1.3.1.98" evidence="5 19"/>
<evidence type="ECO:0000313" key="22">
    <source>
        <dbReference type="EMBL" id="EGQ17210.1"/>
    </source>
</evidence>
<keyword evidence="9 19" id="KW-0285">Flavoprotein</keyword>
<dbReference type="Proteomes" id="UP000010862">
    <property type="component" value="Chromosome 1"/>
</dbReference>
<dbReference type="EMBL" id="AFPW01000004">
    <property type="protein sequence ID" value="EGQ17210.1"/>
    <property type="molecule type" value="Genomic_DNA"/>
</dbReference>
<dbReference type="RefSeq" id="WP_005843690.1">
    <property type="nucleotide sequence ID" value="NC_019960.1"/>
</dbReference>
<feature type="active site" evidence="19">
    <location>
        <position position="167"/>
    </location>
</feature>
<dbReference type="GO" id="GO:0008762">
    <property type="term" value="F:UDP-N-acetylmuramate dehydrogenase activity"/>
    <property type="evidence" value="ECO:0007669"/>
    <property type="project" value="UniProtKB-UniRule"/>
</dbReference>
<keyword evidence="15 19" id="KW-0131">Cell cycle</keyword>
<evidence type="ECO:0000256" key="8">
    <source>
        <dbReference type="ARBA" id="ARBA00022618"/>
    </source>
</evidence>
<keyword evidence="12 19" id="KW-0133">Cell shape</keyword>
<dbReference type="OrthoDB" id="9804753at2"/>
<dbReference type="InterPro" id="IPR036635">
    <property type="entry name" value="MurB_C_sf"/>
</dbReference>
<evidence type="ECO:0000256" key="15">
    <source>
        <dbReference type="ARBA" id="ARBA00023306"/>
    </source>
</evidence>
<dbReference type="InterPro" id="IPR003170">
    <property type="entry name" value="MurB"/>
</dbReference>
<dbReference type="SUPFAM" id="SSF56194">
    <property type="entry name" value="Uridine diphospho-N-Acetylenolpyruvylglucosamine reductase, MurB, C-terminal domain"/>
    <property type="match status" value="1"/>
</dbReference>
<evidence type="ECO:0000313" key="21">
    <source>
        <dbReference type="EMBL" id="AGB27847.1"/>
    </source>
</evidence>